<keyword evidence="4" id="KW-1003">Cell membrane</keyword>
<comment type="similarity">
    <text evidence="2">Belongs to the ATPase A chain family.</text>
</comment>
<evidence type="ECO:0000256" key="11">
    <source>
        <dbReference type="ARBA" id="ARBA00023310"/>
    </source>
</evidence>
<protein>
    <recommendedName>
        <fullName evidence="14">ATP synthase subunit a</fullName>
    </recommendedName>
</protein>
<dbReference type="Gene3D" id="1.20.120.220">
    <property type="entry name" value="ATP synthase, F0 complex, subunit A"/>
    <property type="match status" value="1"/>
</dbReference>
<comment type="subcellular location">
    <subcellularLocation>
        <location evidence="1">Membrane</location>
        <topology evidence="1">Multi-pass membrane protein</topology>
    </subcellularLocation>
</comment>
<dbReference type="CDD" id="cd00310">
    <property type="entry name" value="ATP-synt_Fo_a_6"/>
    <property type="match status" value="1"/>
</dbReference>
<dbReference type="AlphaFoldDB" id="A0A381WM76"/>
<evidence type="ECO:0000256" key="12">
    <source>
        <dbReference type="SAM" id="Phobius"/>
    </source>
</evidence>
<feature type="transmembrane region" description="Helical" evidence="12">
    <location>
        <begin position="279"/>
        <end position="303"/>
    </location>
</feature>
<dbReference type="InterPro" id="IPR023011">
    <property type="entry name" value="ATP_synth_F0_asu_AS"/>
</dbReference>
<sequence length="310" mass="34852">MNKISLLKTLFFACILLSSANTLSSSESGCTTEPSQHEEFSGNNYIAHHLVNCSETVLPGQSGGFWTLHLDSIFYSIFMALVFSFSFYMAARKATIKAPTGWLGFVEMVVMFVDEQVRDTYHGTSKLIAPLALTIFCWVFLMNFMDLLPVDLLPALGQSVGIEYMRVVPSADLNITFGLSLTVFLLIIYFSIKIKGLKGFAKELAFQPFGKWMLPFNLVLKLIEEITKPLSLGLRLFGNLYAGELIFLIIALFTIRAAAEQFTVGDAGYMVMQFFLGMVWTLFHLVIILLQAFIFMMLTIVYLSMAHEEH</sequence>
<reference evidence="13" key="1">
    <citation type="submission" date="2018-05" db="EMBL/GenBank/DDBJ databases">
        <authorList>
            <person name="Lanie J.A."/>
            <person name="Ng W.-L."/>
            <person name="Kazmierczak K.M."/>
            <person name="Andrzejewski T.M."/>
            <person name="Davidsen T.M."/>
            <person name="Wayne K.J."/>
            <person name="Tettelin H."/>
            <person name="Glass J.I."/>
            <person name="Rusch D."/>
            <person name="Podicherti R."/>
            <person name="Tsui H.-C.T."/>
            <person name="Winkler M.E."/>
        </authorList>
    </citation>
    <scope>NUCLEOTIDE SEQUENCE</scope>
</reference>
<evidence type="ECO:0000256" key="3">
    <source>
        <dbReference type="ARBA" id="ARBA00022448"/>
    </source>
</evidence>
<gene>
    <name evidence="13" type="ORF">METZ01_LOCUS106376</name>
</gene>
<keyword evidence="10 12" id="KW-0472">Membrane</keyword>
<dbReference type="GO" id="GO:0042777">
    <property type="term" value="P:proton motive force-driven plasma membrane ATP synthesis"/>
    <property type="evidence" value="ECO:0007669"/>
    <property type="project" value="TreeGrafter"/>
</dbReference>
<dbReference type="NCBIfam" id="NF004477">
    <property type="entry name" value="PRK05815.1-1"/>
    <property type="match status" value="1"/>
</dbReference>
<dbReference type="SUPFAM" id="SSF81336">
    <property type="entry name" value="F1F0 ATP synthase subunit A"/>
    <property type="match status" value="1"/>
</dbReference>
<dbReference type="HAMAP" id="MF_01393">
    <property type="entry name" value="ATP_synth_a_bact"/>
    <property type="match status" value="1"/>
</dbReference>
<keyword evidence="7" id="KW-0375">Hydrogen ion transport</keyword>
<dbReference type="PRINTS" id="PR00123">
    <property type="entry name" value="ATPASEA"/>
</dbReference>
<keyword evidence="9" id="KW-0406">Ion transport</keyword>
<keyword evidence="8 12" id="KW-1133">Transmembrane helix</keyword>
<evidence type="ECO:0000256" key="6">
    <source>
        <dbReference type="ARBA" id="ARBA00022692"/>
    </source>
</evidence>
<proteinExistence type="inferred from homology"/>
<evidence type="ECO:0008006" key="14">
    <source>
        <dbReference type="Google" id="ProtNLM"/>
    </source>
</evidence>
<dbReference type="PANTHER" id="PTHR42823">
    <property type="entry name" value="ATP SYNTHASE SUBUNIT A, CHLOROPLASTIC"/>
    <property type="match status" value="1"/>
</dbReference>
<feature type="transmembrane region" description="Helical" evidence="12">
    <location>
        <begin position="236"/>
        <end position="259"/>
    </location>
</feature>
<dbReference type="Pfam" id="PF00119">
    <property type="entry name" value="ATP-synt_A"/>
    <property type="match status" value="1"/>
</dbReference>
<feature type="transmembrane region" description="Helical" evidence="12">
    <location>
        <begin position="127"/>
        <end position="145"/>
    </location>
</feature>
<evidence type="ECO:0000256" key="1">
    <source>
        <dbReference type="ARBA" id="ARBA00004141"/>
    </source>
</evidence>
<evidence type="ECO:0000256" key="7">
    <source>
        <dbReference type="ARBA" id="ARBA00022781"/>
    </source>
</evidence>
<keyword evidence="6 12" id="KW-0812">Transmembrane</keyword>
<feature type="transmembrane region" description="Helical" evidence="12">
    <location>
        <begin position="173"/>
        <end position="192"/>
    </location>
</feature>
<dbReference type="GO" id="GO:0005886">
    <property type="term" value="C:plasma membrane"/>
    <property type="evidence" value="ECO:0007669"/>
    <property type="project" value="TreeGrafter"/>
</dbReference>
<dbReference type="GO" id="GO:0045259">
    <property type="term" value="C:proton-transporting ATP synthase complex"/>
    <property type="evidence" value="ECO:0007669"/>
    <property type="project" value="UniProtKB-KW"/>
</dbReference>
<dbReference type="NCBIfam" id="TIGR01131">
    <property type="entry name" value="ATP_synt_6_or_A"/>
    <property type="match status" value="1"/>
</dbReference>
<dbReference type="FunFam" id="1.20.120.220:FF:000002">
    <property type="entry name" value="ATP synthase subunit a"/>
    <property type="match status" value="1"/>
</dbReference>
<evidence type="ECO:0000256" key="10">
    <source>
        <dbReference type="ARBA" id="ARBA00023136"/>
    </source>
</evidence>
<organism evidence="13">
    <name type="scientific">marine metagenome</name>
    <dbReference type="NCBI Taxonomy" id="408172"/>
    <lineage>
        <taxon>unclassified sequences</taxon>
        <taxon>metagenomes</taxon>
        <taxon>ecological metagenomes</taxon>
    </lineage>
</organism>
<feature type="transmembrane region" description="Helical" evidence="12">
    <location>
        <begin position="73"/>
        <end position="91"/>
    </location>
</feature>
<evidence type="ECO:0000256" key="9">
    <source>
        <dbReference type="ARBA" id="ARBA00023065"/>
    </source>
</evidence>
<keyword evidence="11" id="KW-0066">ATP synthesis</keyword>
<evidence type="ECO:0000313" key="13">
    <source>
        <dbReference type="EMBL" id="SVA53522.1"/>
    </source>
</evidence>
<dbReference type="PANTHER" id="PTHR42823:SF3">
    <property type="entry name" value="ATP SYNTHASE SUBUNIT A, CHLOROPLASTIC"/>
    <property type="match status" value="1"/>
</dbReference>
<accession>A0A381WM76</accession>
<evidence type="ECO:0000256" key="4">
    <source>
        <dbReference type="ARBA" id="ARBA00022475"/>
    </source>
</evidence>
<dbReference type="PROSITE" id="PS00449">
    <property type="entry name" value="ATPASE_A"/>
    <property type="match status" value="1"/>
</dbReference>
<keyword evidence="5" id="KW-0138">CF(0)</keyword>
<evidence type="ECO:0000256" key="2">
    <source>
        <dbReference type="ARBA" id="ARBA00006810"/>
    </source>
</evidence>
<dbReference type="InterPro" id="IPR045082">
    <property type="entry name" value="ATP_syn_F0_a_bact/chloroplast"/>
</dbReference>
<dbReference type="InterPro" id="IPR035908">
    <property type="entry name" value="F0_ATP_A_sf"/>
</dbReference>
<keyword evidence="3" id="KW-0813">Transport</keyword>
<dbReference type="GO" id="GO:0046933">
    <property type="term" value="F:proton-transporting ATP synthase activity, rotational mechanism"/>
    <property type="evidence" value="ECO:0007669"/>
    <property type="project" value="TreeGrafter"/>
</dbReference>
<evidence type="ECO:0000256" key="8">
    <source>
        <dbReference type="ARBA" id="ARBA00022989"/>
    </source>
</evidence>
<dbReference type="InterPro" id="IPR000568">
    <property type="entry name" value="ATP_synth_F0_asu"/>
</dbReference>
<evidence type="ECO:0000256" key="5">
    <source>
        <dbReference type="ARBA" id="ARBA00022547"/>
    </source>
</evidence>
<name>A0A381WM76_9ZZZZ</name>
<dbReference type="EMBL" id="UINC01012232">
    <property type="protein sequence ID" value="SVA53522.1"/>
    <property type="molecule type" value="Genomic_DNA"/>
</dbReference>